<comment type="caution">
    <text evidence="2">The sequence shown here is derived from an EMBL/GenBank/DDBJ whole genome shotgun (WGS) entry which is preliminary data.</text>
</comment>
<keyword evidence="3" id="KW-1185">Reference proteome</keyword>
<name>A0A9D4AYB1_9SAUR</name>
<dbReference type="AlphaFoldDB" id="A0A9D4AYB1"/>
<reference evidence="2" key="1">
    <citation type="submission" date="2021-09" db="EMBL/GenBank/DDBJ databases">
        <title>The genome of Mauremys mutica provides insights into the evolution of semi-aquatic lifestyle.</title>
        <authorList>
            <person name="Gong S."/>
            <person name="Gao Y."/>
        </authorList>
    </citation>
    <scope>NUCLEOTIDE SEQUENCE</scope>
    <source>
        <strain evidence="2">MM-2020</strain>
        <tissue evidence="2">Muscle</tissue>
    </source>
</reference>
<dbReference type="Proteomes" id="UP000827986">
    <property type="component" value="Unassembled WGS sequence"/>
</dbReference>
<evidence type="ECO:0000256" key="1">
    <source>
        <dbReference type="SAM" id="MobiDB-lite"/>
    </source>
</evidence>
<evidence type="ECO:0000313" key="2">
    <source>
        <dbReference type="EMBL" id="KAH1181032.1"/>
    </source>
</evidence>
<feature type="region of interest" description="Disordered" evidence="1">
    <location>
        <begin position="34"/>
        <end position="59"/>
    </location>
</feature>
<gene>
    <name evidence="2" type="ORF">KIL84_001966</name>
</gene>
<sequence>MAPGHVAGELRGCLAGCGKLEVYKQLKGCLWKGETPQLPPPRAGSASYGQNPPAANSCKSRAAYGPAPGLVRPSRSLPWRSALGSFPCQGAWFPAPGRRWLSETPGGW</sequence>
<dbReference type="EMBL" id="JAHDVG010000469">
    <property type="protein sequence ID" value="KAH1181032.1"/>
    <property type="molecule type" value="Genomic_DNA"/>
</dbReference>
<feature type="compositionally biased region" description="Polar residues" evidence="1">
    <location>
        <begin position="47"/>
        <end position="59"/>
    </location>
</feature>
<protein>
    <submittedName>
        <fullName evidence="2">Uncharacterized protein</fullName>
    </submittedName>
</protein>
<proteinExistence type="predicted"/>
<organism evidence="2 3">
    <name type="scientific">Mauremys mutica</name>
    <name type="common">yellowpond turtle</name>
    <dbReference type="NCBI Taxonomy" id="74926"/>
    <lineage>
        <taxon>Eukaryota</taxon>
        <taxon>Metazoa</taxon>
        <taxon>Chordata</taxon>
        <taxon>Craniata</taxon>
        <taxon>Vertebrata</taxon>
        <taxon>Euteleostomi</taxon>
        <taxon>Archelosauria</taxon>
        <taxon>Testudinata</taxon>
        <taxon>Testudines</taxon>
        <taxon>Cryptodira</taxon>
        <taxon>Durocryptodira</taxon>
        <taxon>Testudinoidea</taxon>
        <taxon>Geoemydidae</taxon>
        <taxon>Geoemydinae</taxon>
        <taxon>Mauremys</taxon>
    </lineage>
</organism>
<evidence type="ECO:0000313" key="3">
    <source>
        <dbReference type="Proteomes" id="UP000827986"/>
    </source>
</evidence>
<accession>A0A9D4AYB1</accession>